<gene>
    <name evidence="2" type="ORF">ENM11_03960</name>
</gene>
<proteinExistence type="predicted"/>
<keyword evidence="1" id="KW-0812">Transmembrane</keyword>
<dbReference type="SUPFAM" id="SSF75011">
    <property type="entry name" value="3-carboxy-cis,cis-mucoante lactonizing enzyme"/>
    <property type="match status" value="1"/>
</dbReference>
<comment type="caution">
    <text evidence="2">The sequence shown here is derived from an EMBL/GenBank/DDBJ whole genome shotgun (WGS) entry which is preliminary data.</text>
</comment>
<dbReference type="AlphaFoldDB" id="A0A7C5QJA7"/>
<dbReference type="PANTHER" id="PTHR42754:SF1">
    <property type="entry name" value="LIPOPROTEIN"/>
    <property type="match status" value="1"/>
</dbReference>
<dbReference type="EMBL" id="DRWN01000028">
    <property type="protein sequence ID" value="HHK68294.1"/>
    <property type="molecule type" value="Genomic_DNA"/>
</dbReference>
<reference evidence="2" key="1">
    <citation type="journal article" date="2020" name="mSystems">
        <title>Genome- and Community-Level Interaction Insights into Carbon Utilization and Element Cycling Functions of Hydrothermarchaeota in Hydrothermal Sediment.</title>
        <authorList>
            <person name="Zhou Z."/>
            <person name="Liu Y."/>
            <person name="Xu W."/>
            <person name="Pan J."/>
            <person name="Luo Z.H."/>
            <person name="Li M."/>
        </authorList>
    </citation>
    <scope>NUCLEOTIDE SEQUENCE [LARGE SCALE GENOMIC DNA]</scope>
    <source>
        <strain evidence="2">SpSt-1056</strain>
    </source>
</reference>
<organism evidence="2">
    <name type="scientific">Caldiarchaeum subterraneum</name>
    <dbReference type="NCBI Taxonomy" id="311458"/>
    <lineage>
        <taxon>Archaea</taxon>
        <taxon>Nitrososphaerota</taxon>
        <taxon>Candidatus Caldarchaeales</taxon>
        <taxon>Candidatus Caldarchaeaceae</taxon>
        <taxon>Candidatus Caldarchaeum</taxon>
    </lineage>
</organism>
<dbReference type="PANTHER" id="PTHR42754">
    <property type="entry name" value="ENDOGLUCANASE"/>
    <property type="match status" value="1"/>
</dbReference>
<protein>
    <submittedName>
        <fullName evidence="2">Uncharacterized protein</fullName>
    </submittedName>
</protein>
<feature type="transmembrane region" description="Helical" evidence="1">
    <location>
        <begin position="543"/>
        <end position="560"/>
    </location>
</feature>
<keyword evidence="1" id="KW-1133">Transmembrane helix</keyword>
<sequence>MFRRLGAFLVVILLSASVTPFVYAELVSFRRSYGGANNDWTNDIFVDSNGVVYTVGVTYSFGAGHPNAFLTIFKSDNTHHCSVAVDIGGSADEAVALTVHAGRVYVLGSTGFGPNPSNHFIAVFDTSCNLQAFKVFDLGGNEEITDIAVEPSPTPYLYVVGRQAGFGAYLARIDSALNPVWVKFFKVRGGDDAANAVVFSEGHVYVAGSSNDGTSLNMFVSVFRATGAHAATREVGGSSNEEAFDLIVSGGSIYLTGYTEFPGRLDEVLLAKIDPTYTVAWLKAFGTASGNERSNGVAVAEGLVYVTGYTTYPGTDDVLLAAFKPDGSLSHSFFITGGPGGGDVGFSIASAGSCVYPAGRHQNWPLFYAVFDGEVNSVAMTVNTLTPSEAVVTPSTVSASPGVVSYTPTLDIAAAFNSFYSRFCPDMLVSITTSTVTSTTGTTVTSTSTSTVTTTAYAISSTTLTQTSSVILVVTQTAVTTIPTTVSQTVTTTQTTTSTSSTTTTSTYTTTATQIQTQTSSTTLTLITVTTAVFAEPFTTSTLPMLILFIVALAVAAVIASRRARPPPQPTF</sequence>
<accession>A0A7C5QJA7</accession>
<keyword evidence="1" id="KW-0472">Membrane</keyword>
<evidence type="ECO:0000313" key="2">
    <source>
        <dbReference type="EMBL" id="HHK68294.1"/>
    </source>
</evidence>
<name>A0A7C5QJA7_CALS0</name>
<evidence type="ECO:0000256" key="1">
    <source>
        <dbReference type="SAM" id="Phobius"/>
    </source>
</evidence>